<dbReference type="PANTHER" id="PTHR42878">
    <property type="entry name" value="TWO-COMPONENT HISTIDINE KINASE"/>
    <property type="match status" value="1"/>
</dbReference>
<evidence type="ECO:0000256" key="13">
    <source>
        <dbReference type="ARBA" id="ARBA00023170"/>
    </source>
</evidence>
<keyword evidence="9" id="KW-0418">Kinase</keyword>
<dbReference type="GO" id="GO:0030295">
    <property type="term" value="F:protein kinase activator activity"/>
    <property type="evidence" value="ECO:0007669"/>
    <property type="project" value="TreeGrafter"/>
</dbReference>
<evidence type="ECO:0000256" key="10">
    <source>
        <dbReference type="ARBA" id="ARBA00022840"/>
    </source>
</evidence>
<dbReference type="KEGG" id="sphe:GFH32_07720"/>
<accession>A0A5Q0QEN3</accession>
<evidence type="ECO:0000256" key="6">
    <source>
        <dbReference type="ARBA" id="ARBA00022606"/>
    </source>
</evidence>
<dbReference type="GO" id="GO:0000156">
    <property type="term" value="F:phosphorelay response regulator activity"/>
    <property type="evidence" value="ECO:0007669"/>
    <property type="project" value="TreeGrafter"/>
</dbReference>
<evidence type="ECO:0000259" key="15">
    <source>
        <dbReference type="PROSITE" id="PS50109"/>
    </source>
</evidence>
<dbReference type="InterPro" id="IPR003594">
    <property type="entry name" value="HATPase_dom"/>
</dbReference>
<dbReference type="SUPFAM" id="SSF55874">
    <property type="entry name" value="ATPase domain of HSP90 chaperone/DNA topoisomerase II/histidine kinase"/>
    <property type="match status" value="1"/>
</dbReference>
<evidence type="ECO:0000256" key="12">
    <source>
        <dbReference type="ARBA" id="ARBA00023012"/>
    </source>
</evidence>
<name>A0A5Q0QEN3_9SPHI</name>
<dbReference type="PRINTS" id="PR00344">
    <property type="entry name" value="BCTRLSENSOR"/>
</dbReference>
<keyword evidence="17" id="KW-1185">Reference proteome</keyword>
<sequence>MRRNNLIFVRQKTLTNQGMLNSSSAVQQTSVVSDVIQSFGYLVVTDLDLKIVAISENCSDWLREQASDLFDFPISYLIEHYFDWYTVDVQEAIRQVVAKENDRHLLEIRVLERSCYLSIYRTDDRVYFEFEIKVSDLQVYFPKFESFSKILQTNTKGIWQHLSDYMSNVLGYDRITVYQFLDGGYGKIIAETRKNDNLESILGLYQSDFDVLTHARKVHLQNLCRLTHDIEEEPVPLISKDGEVIDLQYTNIRTLSKVHRDHLKKVGIGCNLSFSILINDKIWGLIFCQNTKPTRINLIKREAFVYMIQWASTRFADEQLILEREFTERIRNIELLLKEKLMLKKDMLEVLGSFSKILCQFVDADGMLIAYDDQIFFHGLTMGKEKLKQLRALILRETDQYIYTDHEFTWKYGEELGIDFGRFAGLAKVDIESNRKFTLYFFRKEQVVKRTYMDAPTRLLMHQKPNETFEPEWHDHFDVWHHTIVGTSAQWSDRDLYFLTRLRKLIKTSMNQMSLEISTLNDEVVHLNKALDAYAYTVSHDVKNPLSAINLSVQMLKQRPDMPTELREKMLHNMKEAVDIISELLVAIHMFSKIKSFNYQTELVDMTGSIDQITTFCKMRYDADLTTVSISELIPVYGHKTLVYQLFQNLIGNAIKYSARRDNPVVEIFSESGSEFTRYYIRDNGIGIADEDLKSIYDTFKRLDNATEFEGTGLGLTIVKSIADKLDLQIKVDSQIGVGTEFQVLFPVEQ</sequence>
<dbReference type="PROSITE" id="PS50046">
    <property type="entry name" value="PHYTOCHROME_2"/>
    <property type="match status" value="1"/>
</dbReference>
<dbReference type="Pfam" id="PF02518">
    <property type="entry name" value="HATPase_c"/>
    <property type="match status" value="1"/>
</dbReference>
<evidence type="ECO:0000313" key="16">
    <source>
        <dbReference type="EMBL" id="QGA26218.1"/>
    </source>
</evidence>
<evidence type="ECO:0000256" key="4">
    <source>
        <dbReference type="ARBA" id="ARBA00022543"/>
    </source>
</evidence>
<dbReference type="InterPro" id="IPR050351">
    <property type="entry name" value="BphY/WalK/GraS-like"/>
</dbReference>
<dbReference type="PROSITE" id="PS50109">
    <property type="entry name" value="HIS_KIN"/>
    <property type="match status" value="1"/>
</dbReference>
<dbReference type="SMART" id="SM00388">
    <property type="entry name" value="HisKA"/>
    <property type="match status" value="1"/>
</dbReference>
<dbReference type="InterPro" id="IPR029016">
    <property type="entry name" value="GAF-like_dom_sf"/>
</dbReference>
<keyword evidence="7" id="KW-0808">Transferase</keyword>
<dbReference type="InterPro" id="IPR013515">
    <property type="entry name" value="Phytochrome_cen-reg"/>
</dbReference>
<protein>
    <recommendedName>
        <fullName evidence="3">histidine kinase</fullName>
        <ecNumber evidence="3">2.7.13.3</ecNumber>
    </recommendedName>
</protein>
<keyword evidence="13" id="KW-0675">Receptor</keyword>
<dbReference type="InterPro" id="IPR003661">
    <property type="entry name" value="HisK_dim/P_dom"/>
</dbReference>
<dbReference type="GO" id="GO:0006355">
    <property type="term" value="P:regulation of DNA-templated transcription"/>
    <property type="evidence" value="ECO:0007669"/>
    <property type="project" value="InterPro"/>
</dbReference>
<dbReference type="PANTHER" id="PTHR42878:SF7">
    <property type="entry name" value="SENSOR HISTIDINE KINASE GLRK"/>
    <property type="match status" value="1"/>
</dbReference>
<dbReference type="SUPFAM" id="SSF55781">
    <property type="entry name" value="GAF domain-like"/>
    <property type="match status" value="2"/>
</dbReference>
<dbReference type="InterPro" id="IPR005467">
    <property type="entry name" value="His_kinase_dom"/>
</dbReference>
<feature type="domain" description="Histidine kinase" evidence="15">
    <location>
        <begin position="537"/>
        <end position="750"/>
    </location>
</feature>
<evidence type="ECO:0000256" key="9">
    <source>
        <dbReference type="ARBA" id="ARBA00022777"/>
    </source>
</evidence>
<evidence type="ECO:0000256" key="3">
    <source>
        <dbReference type="ARBA" id="ARBA00012438"/>
    </source>
</evidence>
<evidence type="ECO:0000256" key="2">
    <source>
        <dbReference type="ARBA" id="ARBA00006402"/>
    </source>
</evidence>
<reference evidence="16 17" key="1">
    <citation type="submission" date="2019-10" db="EMBL/GenBank/DDBJ databases">
        <authorList>
            <person name="Dong K."/>
        </authorList>
    </citation>
    <scope>NUCLEOTIDE SEQUENCE [LARGE SCALE GENOMIC DNA]</scope>
    <source>
        <strain evidence="17">dk4302</strain>
    </source>
</reference>
<dbReference type="GO" id="GO:0007234">
    <property type="term" value="P:osmosensory signaling via phosphorelay pathway"/>
    <property type="evidence" value="ECO:0007669"/>
    <property type="project" value="TreeGrafter"/>
</dbReference>
<keyword evidence="11" id="KW-0157">Chromophore</keyword>
<keyword evidence="4" id="KW-0600">Photoreceptor protein</keyword>
<evidence type="ECO:0000256" key="11">
    <source>
        <dbReference type="ARBA" id="ARBA00022991"/>
    </source>
</evidence>
<keyword evidence="6" id="KW-0716">Sensory transduction</keyword>
<evidence type="ECO:0000256" key="8">
    <source>
        <dbReference type="ARBA" id="ARBA00022741"/>
    </source>
</evidence>
<dbReference type="Gene3D" id="1.10.287.130">
    <property type="match status" value="1"/>
</dbReference>
<dbReference type="InterPro" id="IPR036097">
    <property type="entry name" value="HisK_dim/P_sf"/>
</dbReference>
<keyword evidence="8" id="KW-0547">Nucleotide-binding</keyword>
<dbReference type="SUPFAM" id="SSF47384">
    <property type="entry name" value="Homodimeric domain of signal transducing histidine kinase"/>
    <property type="match status" value="1"/>
</dbReference>
<dbReference type="EC" id="2.7.13.3" evidence="3"/>
<dbReference type="Gene3D" id="3.30.450.40">
    <property type="match status" value="1"/>
</dbReference>
<keyword evidence="5" id="KW-0597">Phosphoprotein</keyword>
<dbReference type="SMART" id="SM00387">
    <property type="entry name" value="HATPase_c"/>
    <property type="match status" value="1"/>
</dbReference>
<dbReference type="Gene3D" id="3.30.565.10">
    <property type="entry name" value="Histidine kinase-like ATPase, C-terminal domain"/>
    <property type="match status" value="1"/>
</dbReference>
<dbReference type="SUPFAM" id="SSF55785">
    <property type="entry name" value="PYP-like sensor domain (PAS domain)"/>
    <property type="match status" value="1"/>
</dbReference>
<evidence type="ECO:0000313" key="17">
    <source>
        <dbReference type="Proteomes" id="UP000326921"/>
    </source>
</evidence>
<dbReference type="InterPro" id="IPR043150">
    <property type="entry name" value="Phytochrome_PHY_sf"/>
</dbReference>
<feature type="domain" description="Phytochrome chromophore attachment site" evidence="14">
    <location>
        <begin position="154"/>
        <end position="313"/>
    </location>
</feature>
<comment type="similarity">
    <text evidence="2">In the N-terminal section; belongs to the phytochrome family.</text>
</comment>
<dbReference type="Pfam" id="PF08446">
    <property type="entry name" value="PAS_2"/>
    <property type="match status" value="1"/>
</dbReference>
<dbReference type="Pfam" id="PF00512">
    <property type="entry name" value="HisKA"/>
    <property type="match status" value="1"/>
</dbReference>
<dbReference type="GO" id="GO:0005524">
    <property type="term" value="F:ATP binding"/>
    <property type="evidence" value="ECO:0007669"/>
    <property type="project" value="UniProtKB-KW"/>
</dbReference>
<dbReference type="RefSeq" id="WP_153510849.1">
    <property type="nucleotide sequence ID" value="NZ_CP045652.1"/>
</dbReference>
<dbReference type="Pfam" id="PF00360">
    <property type="entry name" value="PHY"/>
    <property type="match status" value="1"/>
</dbReference>
<evidence type="ECO:0000259" key="14">
    <source>
        <dbReference type="PROSITE" id="PS50046"/>
    </source>
</evidence>
<dbReference type="EMBL" id="CP045652">
    <property type="protein sequence ID" value="QGA26218.1"/>
    <property type="molecule type" value="Genomic_DNA"/>
</dbReference>
<dbReference type="GO" id="GO:0000155">
    <property type="term" value="F:phosphorelay sensor kinase activity"/>
    <property type="evidence" value="ECO:0007669"/>
    <property type="project" value="InterPro"/>
</dbReference>
<dbReference type="Proteomes" id="UP000326921">
    <property type="component" value="Chromosome"/>
</dbReference>
<dbReference type="AlphaFoldDB" id="A0A5Q0QEN3"/>
<dbReference type="GO" id="GO:0009584">
    <property type="term" value="P:detection of visible light"/>
    <property type="evidence" value="ECO:0007669"/>
    <property type="project" value="InterPro"/>
</dbReference>
<dbReference type="Gene3D" id="3.30.450.20">
    <property type="entry name" value="PAS domain"/>
    <property type="match status" value="1"/>
</dbReference>
<organism evidence="16 17">
    <name type="scientific">Sphingobacterium zhuxiongii</name>
    <dbReference type="NCBI Taxonomy" id="2662364"/>
    <lineage>
        <taxon>Bacteria</taxon>
        <taxon>Pseudomonadati</taxon>
        <taxon>Bacteroidota</taxon>
        <taxon>Sphingobacteriia</taxon>
        <taxon>Sphingobacteriales</taxon>
        <taxon>Sphingobacteriaceae</taxon>
        <taxon>Sphingobacterium</taxon>
    </lineage>
</organism>
<keyword evidence="10" id="KW-0067">ATP-binding</keyword>
<comment type="catalytic activity">
    <reaction evidence="1">
        <text>ATP + protein L-histidine = ADP + protein N-phospho-L-histidine.</text>
        <dbReference type="EC" id="2.7.13.3"/>
    </reaction>
</comment>
<evidence type="ECO:0000256" key="1">
    <source>
        <dbReference type="ARBA" id="ARBA00000085"/>
    </source>
</evidence>
<dbReference type="CDD" id="cd00082">
    <property type="entry name" value="HisKA"/>
    <property type="match status" value="1"/>
</dbReference>
<dbReference type="InterPro" id="IPR036890">
    <property type="entry name" value="HATPase_C_sf"/>
</dbReference>
<proteinExistence type="inferred from homology"/>
<evidence type="ECO:0000256" key="7">
    <source>
        <dbReference type="ARBA" id="ARBA00022679"/>
    </source>
</evidence>
<dbReference type="InterPro" id="IPR016132">
    <property type="entry name" value="Phyto_chromo_attachment"/>
</dbReference>
<dbReference type="InterPro" id="IPR035965">
    <property type="entry name" value="PAS-like_dom_sf"/>
</dbReference>
<dbReference type="GO" id="GO:0009881">
    <property type="term" value="F:photoreceptor activity"/>
    <property type="evidence" value="ECO:0007669"/>
    <property type="project" value="UniProtKB-KW"/>
</dbReference>
<gene>
    <name evidence="16" type="ORF">GFH32_07720</name>
</gene>
<dbReference type="Gene3D" id="3.30.450.270">
    <property type="match status" value="1"/>
</dbReference>
<evidence type="ECO:0000256" key="5">
    <source>
        <dbReference type="ARBA" id="ARBA00022553"/>
    </source>
</evidence>
<keyword evidence="12" id="KW-0902">Two-component regulatory system</keyword>
<dbReference type="InterPro" id="IPR013654">
    <property type="entry name" value="PAS_2"/>
</dbReference>
<dbReference type="InterPro" id="IPR004358">
    <property type="entry name" value="Sig_transdc_His_kin-like_C"/>
</dbReference>